<name>A0A4R6SHQ3_LABRH</name>
<organism evidence="2 3">
    <name type="scientific">Labedaea rhizosphaerae</name>
    <dbReference type="NCBI Taxonomy" id="598644"/>
    <lineage>
        <taxon>Bacteria</taxon>
        <taxon>Bacillati</taxon>
        <taxon>Actinomycetota</taxon>
        <taxon>Actinomycetes</taxon>
        <taxon>Pseudonocardiales</taxon>
        <taxon>Pseudonocardiaceae</taxon>
        <taxon>Labedaea</taxon>
    </lineage>
</organism>
<gene>
    <name evidence="2" type="ORF">EV186_1021014</name>
</gene>
<dbReference type="Pfam" id="PF04717">
    <property type="entry name" value="Phage_base_V"/>
    <property type="match status" value="1"/>
</dbReference>
<feature type="domain" description="Gp5/Type VI secretion system Vgr protein OB-fold" evidence="1">
    <location>
        <begin position="404"/>
        <end position="475"/>
    </location>
</feature>
<dbReference type="EMBL" id="SNXZ01000002">
    <property type="protein sequence ID" value="TDQ01147.1"/>
    <property type="molecule type" value="Genomic_DNA"/>
</dbReference>
<evidence type="ECO:0000259" key="1">
    <source>
        <dbReference type="Pfam" id="PF04717"/>
    </source>
</evidence>
<reference evidence="2 3" key="1">
    <citation type="submission" date="2019-03" db="EMBL/GenBank/DDBJ databases">
        <title>Genomic Encyclopedia of Type Strains, Phase IV (KMG-IV): sequencing the most valuable type-strain genomes for metagenomic binning, comparative biology and taxonomic classification.</title>
        <authorList>
            <person name="Goeker M."/>
        </authorList>
    </citation>
    <scope>NUCLEOTIDE SEQUENCE [LARGE SCALE GENOMIC DNA]</scope>
    <source>
        <strain evidence="2 3">DSM 45361</strain>
    </source>
</reference>
<dbReference type="AlphaFoldDB" id="A0A4R6SHQ3"/>
<sequence length="623" mass="64401">MTTAAGSLTRVAPAIYVGKGQRLLAAEDGNLVVDVVVDLHLHLPDMFTITFRDPHGDVVARTGLLIGTPVAIAGASPMSPTVPYTLMAGEVTAIEGTFDERCHTVIRGYSKDHRLQRAARTRTFVNMTDSDIARKIATDAGLLIGTIESTRTTHDHLGQLNETDWEFLSARAALIGFEFGIADDKFFFRKASGTTGLGRPVELTYPSTLQSFHPRITAGNLASETEVRVWDPVAAKLTSAKKPTATTSVTLASATPAEAAGVFDSKQMPAAVAAANPALGDLGPPPSDHGHVFSDRGLAIGGATGAASDEALAGALEHVASTFAEAHGICMGDPHLAAGAAVKIAGVSTVFCGTWALTRTQHVFDVDGYHTHFEVSGRHERSLLGLATGAAAGPTSRVPGLVCAIVSNIADPQHKGRVKLTMPWLSPQYESDWAPVVQPGGGKRSGGMFMPEVGDEVLAGFEFGDPYRPYVLGGVVNNNSAYDLGGAPVKGQGGSAGIAWRGLVSSSGNRLAFHDELPPGEGGGPPQASEIVLGTKTASLALAIDQVAGTVALTCKPAPPDSKSAKGQLTIECGDAGVIDIKTGPGGTVNIDGGAQLNLKAQAAVKIESSGVVEIKGNPIKLN</sequence>
<dbReference type="Gene3D" id="2.40.50.230">
    <property type="entry name" value="Gp5 N-terminal domain"/>
    <property type="match status" value="1"/>
</dbReference>
<dbReference type="Proteomes" id="UP000295444">
    <property type="component" value="Unassembled WGS sequence"/>
</dbReference>
<protein>
    <submittedName>
        <fullName evidence="2">Uncharacterized protein involved in type VI secretion and phage assembly</fullName>
    </submittedName>
</protein>
<keyword evidence="3" id="KW-1185">Reference proteome</keyword>
<dbReference type="InterPro" id="IPR006531">
    <property type="entry name" value="Gp5/Vgr_OB"/>
</dbReference>
<dbReference type="RefSeq" id="WP_133849759.1">
    <property type="nucleotide sequence ID" value="NZ_SNXZ01000002.1"/>
</dbReference>
<dbReference type="InterPro" id="IPR037026">
    <property type="entry name" value="Vgr_OB-fold_dom_sf"/>
</dbReference>
<evidence type="ECO:0000313" key="3">
    <source>
        <dbReference type="Proteomes" id="UP000295444"/>
    </source>
</evidence>
<dbReference type="OrthoDB" id="1907165at2"/>
<evidence type="ECO:0000313" key="2">
    <source>
        <dbReference type="EMBL" id="TDQ01147.1"/>
    </source>
</evidence>
<proteinExistence type="predicted"/>
<dbReference type="SUPFAM" id="SSF69279">
    <property type="entry name" value="Phage tail proteins"/>
    <property type="match status" value="1"/>
</dbReference>
<accession>A0A4R6SHQ3</accession>
<comment type="caution">
    <text evidence="2">The sequence shown here is derived from an EMBL/GenBank/DDBJ whole genome shotgun (WGS) entry which is preliminary data.</text>
</comment>
<dbReference type="SUPFAM" id="SSF69255">
    <property type="entry name" value="gp5 N-terminal domain-like"/>
    <property type="match status" value="1"/>
</dbReference>